<dbReference type="EMBL" id="LLXH01000888">
    <property type="protein sequence ID" value="PKC62203.1"/>
    <property type="molecule type" value="Genomic_DNA"/>
</dbReference>
<proteinExistence type="predicted"/>
<comment type="caution">
    <text evidence="1">The sequence shown here is derived from an EMBL/GenBank/DDBJ whole genome shotgun (WGS) entry which is preliminary data.</text>
</comment>
<sequence>MSLDDAFDFVDLESNDILDNILRTEGSSQKTSPLWNYVDCKSPAHPGVPDTIVSEAEPKEHIYKWDAQLRKRFLDLGLEDPGFLSSKRQCELKYHDFLQYDPDSVRPLIELEKEVEKMHKVPAIKTPATTSISIDKLANWLAGPGVKSKSLQTNAEWFVYMENLLPPRTSFSHPRVEIGKAGSGLATQEKRGEYGNFLNIYQQITEILERELDARGQIKSTFLFANFYHHYSVILFSMIIESYTPKSVLEMPPILPDVEMTPVDQTVIPENSRKKDKQKAHVTDDKQQTFRVKIALSSFALFQFNKYWTTDLGDLGGIPVRWFPANKQRKETTLKALDMPPVTSLSAHLKPKAKNTSDKKKSGKAGKAQNGQWIFWTFWNDSGELFGFSETVLADFLDFLERF</sequence>
<name>A0A2N0RFX2_9GLOM</name>
<dbReference type="AlphaFoldDB" id="A0A2N0RFX2"/>
<dbReference type="VEuPathDB" id="FungiDB:RhiirFUN_007611"/>
<dbReference type="VEuPathDB" id="FungiDB:RhiirA1_465488"/>
<accession>A0A2N0RFX2</accession>
<dbReference type="Proteomes" id="UP000232688">
    <property type="component" value="Unassembled WGS sequence"/>
</dbReference>
<protein>
    <submittedName>
        <fullName evidence="1">Uncharacterized protein</fullName>
    </submittedName>
</protein>
<reference evidence="1 2" key="2">
    <citation type="submission" date="2017-10" db="EMBL/GenBank/DDBJ databases">
        <title>Genome analyses suggest a sexual origin of heterokaryosis in a supposedly ancient asexual fungus.</title>
        <authorList>
            <person name="Corradi N."/>
            <person name="Sedzielewska K."/>
            <person name="Noel J."/>
            <person name="Charron P."/>
            <person name="Farinelli L."/>
            <person name="Marton T."/>
            <person name="Kruger M."/>
            <person name="Pelin A."/>
            <person name="Brachmann A."/>
            <person name="Corradi N."/>
        </authorList>
    </citation>
    <scope>NUCLEOTIDE SEQUENCE [LARGE SCALE GENOMIC DNA]</scope>
    <source>
        <strain evidence="1 2">A1</strain>
    </source>
</reference>
<evidence type="ECO:0000313" key="1">
    <source>
        <dbReference type="EMBL" id="PKC62203.1"/>
    </source>
</evidence>
<organism evidence="1 2">
    <name type="scientific">Rhizophagus irregularis</name>
    <dbReference type="NCBI Taxonomy" id="588596"/>
    <lineage>
        <taxon>Eukaryota</taxon>
        <taxon>Fungi</taxon>
        <taxon>Fungi incertae sedis</taxon>
        <taxon>Mucoromycota</taxon>
        <taxon>Glomeromycotina</taxon>
        <taxon>Glomeromycetes</taxon>
        <taxon>Glomerales</taxon>
        <taxon>Glomeraceae</taxon>
        <taxon>Rhizophagus</taxon>
    </lineage>
</organism>
<evidence type="ECO:0000313" key="2">
    <source>
        <dbReference type="Proteomes" id="UP000232688"/>
    </source>
</evidence>
<reference evidence="1 2" key="1">
    <citation type="submission" date="2017-10" db="EMBL/GenBank/DDBJ databases">
        <title>Extensive intraspecific genome diversity in a model arbuscular mycorrhizal fungus.</title>
        <authorList>
            <person name="Chen E.C.H."/>
            <person name="Morin E."/>
            <person name="Baudet D."/>
            <person name="Noel J."/>
            <person name="Ndikumana S."/>
            <person name="Charron P."/>
            <person name="St-Onge C."/>
            <person name="Giorgi J."/>
            <person name="Grigoriev I.V."/>
            <person name="Roux C."/>
            <person name="Martin F.M."/>
            <person name="Corradi N."/>
        </authorList>
    </citation>
    <scope>NUCLEOTIDE SEQUENCE [LARGE SCALE GENOMIC DNA]</scope>
    <source>
        <strain evidence="1 2">A1</strain>
    </source>
</reference>
<gene>
    <name evidence="1" type="ORF">RhiirA1_465488</name>
</gene>